<gene>
    <name evidence="1" type="ORF">AC579_5265</name>
</gene>
<name>A0A139IQ29_9PEZI</name>
<dbReference type="EMBL" id="LFZO01000031">
    <property type="protein sequence ID" value="KXT16702.1"/>
    <property type="molecule type" value="Genomic_DNA"/>
</dbReference>
<organism evidence="1 2">
    <name type="scientific">Pseudocercospora musae</name>
    <dbReference type="NCBI Taxonomy" id="113226"/>
    <lineage>
        <taxon>Eukaryota</taxon>
        <taxon>Fungi</taxon>
        <taxon>Dikarya</taxon>
        <taxon>Ascomycota</taxon>
        <taxon>Pezizomycotina</taxon>
        <taxon>Dothideomycetes</taxon>
        <taxon>Dothideomycetidae</taxon>
        <taxon>Mycosphaerellales</taxon>
        <taxon>Mycosphaerellaceae</taxon>
        <taxon>Pseudocercospora</taxon>
    </lineage>
</organism>
<protein>
    <submittedName>
        <fullName evidence="1">Uncharacterized protein</fullName>
    </submittedName>
</protein>
<comment type="caution">
    <text evidence="1">The sequence shown here is derived from an EMBL/GenBank/DDBJ whole genome shotgun (WGS) entry which is preliminary data.</text>
</comment>
<dbReference type="AlphaFoldDB" id="A0A139IQ29"/>
<evidence type="ECO:0000313" key="2">
    <source>
        <dbReference type="Proteomes" id="UP000073492"/>
    </source>
</evidence>
<keyword evidence="2" id="KW-1185">Reference proteome</keyword>
<reference evidence="1 2" key="1">
    <citation type="submission" date="2015-07" db="EMBL/GenBank/DDBJ databases">
        <title>Comparative genomics of the Sigatoka disease complex on banana suggests a link between parallel evolutionary changes in Pseudocercospora fijiensis and Pseudocercospora eumusae and increased virulence on the banana host.</title>
        <authorList>
            <person name="Chang T.-C."/>
            <person name="Salvucci A."/>
            <person name="Crous P.W."/>
            <person name="Stergiopoulos I."/>
        </authorList>
    </citation>
    <scope>NUCLEOTIDE SEQUENCE [LARGE SCALE GENOMIC DNA]</scope>
    <source>
        <strain evidence="1 2">CBS 116634</strain>
    </source>
</reference>
<sequence length="99" mass="11718">MLRRTLMGPNIDVGIASSLRHRFKTASFILTSKEIEICHIDSRTVLRQFMTRAERIQERVYELISKGYRGVRCGVDWAVTRLKRYWRGIALSDRYKNVR</sequence>
<accession>A0A139IQ29</accession>
<dbReference type="Proteomes" id="UP000073492">
    <property type="component" value="Unassembled WGS sequence"/>
</dbReference>
<evidence type="ECO:0000313" key="1">
    <source>
        <dbReference type="EMBL" id="KXT16702.1"/>
    </source>
</evidence>
<proteinExistence type="predicted"/>